<name>A0AAW1WFN4_RUBAR</name>
<dbReference type="EMBL" id="JBEDUW010000006">
    <property type="protein sequence ID" value="KAK9923367.1"/>
    <property type="molecule type" value="Genomic_DNA"/>
</dbReference>
<dbReference type="InterPro" id="IPR029472">
    <property type="entry name" value="Copia-like_N"/>
</dbReference>
<feature type="domain" description="Retrotransposon Copia-like N-terminal" evidence="1">
    <location>
        <begin position="25"/>
        <end position="71"/>
    </location>
</feature>
<dbReference type="Proteomes" id="UP001457282">
    <property type="component" value="Unassembled WGS sequence"/>
</dbReference>
<evidence type="ECO:0000313" key="3">
    <source>
        <dbReference type="Proteomes" id="UP001457282"/>
    </source>
</evidence>
<comment type="caution">
    <text evidence="2">The sequence shown here is derived from an EMBL/GenBank/DDBJ whole genome shotgun (WGS) entry which is preliminary data.</text>
</comment>
<dbReference type="PANTHER" id="PTHR37610">
    <property type="entry name" value="CCHC-TYPE DOMAIN-CONTAINING PROTEIN"/>
    <property type="match status" value="1"/>
</dbReference>
<dbReference type="AlphaFoldDB" id="A0AAW1WFN4"/>
<dbReference type="Pfam" id="PF14244">
    <property type="entry name" value="Retrotran_gag_3"/>
    <property type="match status" value="1"/>
</dbReference>
<proteinExistence type="predicted"/>
<gene>
    <name evidence="2" type="ORF">M0R45_031789</name>
</gene>
<sequence>MSSEDIIQNPDGPSSLDSSNPLFLHHLDHPGLLLVSKRLNGDNYHSWCRAMRISLSAKNKTGFITRKIEEPDEESDPDEHALWQRCNDMVLSWILNSLEPDLADSILSCNTPRAIWEDLRERFSLGNAPHIFQIQRT</sequence>
<evidence type="ECO:0000259" key="1">
    <source>
        <dbReference type="Pfam" id="PF14244"/>
    </source>
</evidence>
<protein>
    <recommendedName>
        <fullName evidence="1">Retrotransposon Copia-like N-terminal domain-containing protein</fullName>
    </recommendedName>
</protein>
<dbReference type="PANTHER" id="PTHR37610:SF100">
    <property type="entry name" value="COPIA-LIKE POLYPROTEIN_RETROTRANSPOSON"/>
    <property type="match status" value="1"/>
</dbReference>
<accession>A0AAW1WFN4</accession>
<evidence type="ECO:0000313" key="2">
    <source>
        <dbReference type="EMBL" id="KAK9923367.1"/>
    </source>
</evidence>
<organism evidence="2 3">
    <name type="scientific">Rubus argutus</name>
    <name type="common">Southern blackberry</name>
    <dbReference type="NCBI Taxonomy" id="59490"/>
    <lineage>
        <taxon>Eukaryota</taxon>
        <taxon>Viridiplantae</taxon>
        <taxon>Streptophyta</taxon>
        <taxon>Embryophyta</taxon>
        <taxon>Tracheophyta</taxon>
        <taxon>Spermatophyta</taxon>
        <taxon>Magnoliopsida</taxon>
        <taxon>eudicotyledons</taxon>
        <taxon>Gunneridae</taxon>
        <taxon>Pentapetalae</taxon>
        <taxon>rosids</taxon>
        <taxon>fabids</taxon>
        <taxon>Rosales</taxon>
        <taxon>Rosaceae</taxon>
        <taxon>Rosoideae</taxon>
        <taxon>Rosoideae incertae sedis</taxon>
        <taxon>Rubus</taxon>
    </lineage>
</organism>
<reference evidence="2 3" key="1">
    <citation type="journal article" date="2023" name="G3 (Bethesda)">
        <title>A chromosome-length genome assembly and annotation of blackberry (Rubus argutus, cv. 'Hillquist').</title>
        <authorList>
            <person name="Bruna T."/>
            <person name="Aryal R."/>
            <person name="Dudchenko O."/>
            <person name="Sargent D.J."/>
            <person name="Mead D."/>
            <person name="Buti M."/>
            <person name="Cavallini A."/>
            <person name="Hytonen T."/>
            <person name="Andres J."/>
            <person name="Pham M."/>
            <person name="Weisz D."/>
            <person name="Mascagni F."/>
            <person name="Usai G."/>
            <person name="Natali L."/>
            <person name="Bassil N."/>
            <person name="Fernandez G.E."/>
            <person name="Lomsadze A."/>
            <person name="Armour M."/>
            <person name="Olukolu B."/>
            <person name="Poorten T."/>
            <person name="Britton C."/>
            <person name="Davik J."/>
            <person name="Ashrafi H."/>
            <person name="Aiden E.L."/>
            <person name="Borodovsky M."/>
            <person name="Worthington M."/>
        </authorList>
    </citation>
    <scope>NUCLEOTIDE SEQUENCE [LARGE SCALE GENOMIC DNA]</scope>
    <source>
        <strain evidence="2">PI 553951</strain>
    </source>
</reference>
<keyword evidence="3" id="KW-1185">Reference proteome</keyword>